<dbReference type="Gene3D" id="3.40.630.190">
    <property type="entry name" value="LCP protein"/>
    <property type="match status" value="1"/>
</dbReference>
<comment type="similarity">
    <text evidence="1">Belongs to the LytR/CpsA/Psr (LCP) family.</text>
</comment>
<feature type="domain" description="Cell envelope-related transcriptional attenuator" evidence="3">
    <location>
        <begin position="107"/>
        <end position="251"/>
    </location>
</feature>
<accession>A0ABT8J314</accession>
<dbReference type="Proteomes" id="UP001174210">
    <property type="component" value="Unassembled WGS sequence"/>
</dbReference>
<evidence type="ECO:0000313" key="5">
    <source>
        <dbReference type="Proteomes" id="UP001174210"/>
    </source>
</evidence>
<evidence type="ECO:0000256" key="1">
    <source>
        <dbReference type="ARBA" id="ARBA00006068"/>
    </source>
</evidence>
<keyword evidence="5" id="KW-1185">Reference proteome</keyword>
<dbReference type="Pfam" id="PF03816">
    <property type="entry name" value="LytR_cpsA_psr"/>
    <property type="match status" value="1"/>
</dbReference>
<evidence type="ECO:0000256" key="2">
    <source>
        <dbReference type="SAM" id="Phobius"/>
    </source>
</evidence>
<dbReference type="NCBIfam" id="TIGR00350">
    <property type="entry name" value="lytR_cpsA_psr"/>
    <property type="match status" value="1"/>
</dbReference>
<evidence type="ECO:0000313" key="4">
    <source>
        <dbReference type="EMBL" id="MDN4599466.1"/>
    </source>
</evidence>
<feature type="transmembrane region" description="Helical" evidence="2">
    <location>
        <begin position="21"/>
        <end position="49"/>
    </location>
</feature>
<dbReference type="PANTHER" id="PTHR33392">
    <property type="entry name" value="POLYISOPRENYL-TEICHOIC ACID--PEPTIDOGLYCAN TEICHOIC ACID TRANSFERASE TAGU"/>
    <property type="match status" value="1"/>
</dbReference>
<dbReference type="InterPro" id="IPR004474">
    <property type="entry name" value="LytR_CpsA_psr"/>
</dbReference>
<evidence type="ECO:0000259" key="3">
    <source>
        <dbReference type="Pfam" id="PF03816"/>
    </source>
</evidence>
<dbReference type="EMBL" id="JAROCB010000007">
    <property type="protein sequence ID" value="MDN4599466.1"/>
    <property type="molecule type" value="Genomic_DNA"/>
</dbReference>
<keyword evidence="2" id="KW-1133">Transmembrane helix</keyword>
<organism evidence="4 5">
    <name type="scientific">Leifsonia virtsii</name>
    <dbReference type="NCBI Taxonomy" id="3035915"/>
    <lineage>
        <taxon>Bacteria</taxon>
        <taxon>Bacillati</taxon>
        <taxon>Actinomycetota</taxon>
        <taxon>Actinomycetes</taxon>
        <taxon>Micrococcales</taxon>
        <taxon>Microbacteriaceae</taxon>
        <taxon>Leifsonia</taxon>
    </lineage>
</organism>
<comment type="caution">
    <text evidence="4">The sequence shown here is derived from an EMBL/GenBank/DDBJ whole genome shotgun (WGS) entry which is preliminary data.</text>
</comment>
<reference evidence="4" key="1">
    <citation type="submission" date="2023-03" db="EMBL/GenBank/DDBJ databases">
        <title>MT1 and MT2 Draft Genomes of Novel Species.</title>
        <authorList>
            <person name="Venkateswaran K."/>
        </authorList>
    </citation>
    <scope>NUCLEOTIDE SEQUENCE</scope>
    <source>
        <strain evidence="4">F6_8S_P_1A</strain>
    </source>
</reference>
<sequence length="344" mass="35926">MVSYSVHHHHHHHPTARRPHHAWFVALAAVVVAVAVAVVVAVGGGAVYVGSVASTFDSHVSHIQRAFPADTVRPAATSTGAMNILLLGSDSRGAPTEVGQTGVSNQRADTMMLVHIDADRRNVYLISIMRDLWVPIPGNGTAKINAALAWGGTPLVVQTVEQLLGARIDHVAIVDFAGLTNMTNALGGVDVDSPVAFTTVKSPHYSFVKGMNHLDGAQALAFARERYAFPTADYQRVADQQALMRGFAAKLMSLDVLADPGKVTSFAAAAGSSVKVDQGFGMQEMLQLAASMRLSGASSIHSFTLPTAGTGTSADGQSIVNVDQGAVARLRTALADDALASFGG</sequence>
<dbReference type="RefSeq" id="WP_301220807.1">
    <property type="nucleotide sequence ID" value="NZ_JAROCB010000007.1"/>
</dbReference>
<dbReference type="InterPro" id="IPR050922">
    <property type="entry name" value="LytR/CpsA/Psr_CW_biosynth"/>
</dbReference>
<protein>
    <submittedName>
        <fullName evidence="4">LCP family protein</fullName>
    </submittedName>
</protein>
<dbReference type="PANTHER" id="PTHR33392:SF6">
    <property type="entry name" value="POLYISOPRENYL-TEICHOIC ACID--PEPTIDOGLYCAN TEICHOIC ACID TRANSFERASE TAGU"/>
    <property type="match status" value="1"/>
</dbReference>
<keyword evidence="2" id="KW-0812">Transmembrane</keyword>
<proteinExistence type="inferred from homology"/>
<keyword evidence="2" id="KW-0472">Membrane</keyword>
<name>A0ABT8J314_9MICO</name>
<gene>
    <name evidence="4" type="ORF">P5G59_20115</name>
</gene>